<keyword evidence="1" id="KW-0472">Membrane</keyword>
<gene>
    <name evidence="3" type="ORF">F5544_35375</name>
</gene>
<organism evidence="3 4">
    <name type="scientific">Nocardia arthritidis</name>
    <dbReference type="NCBI Taxonomy" id="228602"/>
    <lineage>
        <taxon>Bacteria</taxon>
        <taxon>Bacillati</taxon>
        <taxon>Actinomycetota</taxon>
        <taxon>Actinomycetes</taxon>
        <taxon>Mycobacteriales</taxon>
        <taxon>Nocardiaceae</taxon>
        <taxon>Nocardia</taxon>
    </lineage>
</organism>
<dbReference type="PROSITE" id="PS51257">
    <property type="entry name" value="PROKAR_LIPOPROTEIN"/>
    <property type="match status" value="1"/>
</dbReference>
<proteinExistence type="predicted"/>
<evidence type="ECO:0000259" key="2">
    <source>
        <dbReference type="Pfam" id="PF02470"/>
    </source>
</evidence>
<dbReference type="Pfam" id="PF02470">
    <property type="entry name" value="MlaD"/>
    <property type="match status" value="1"/>
</dbReference>
<protein>
    <submittedName>
        <fullName evidence="3">MCE family protein</fullName>
    </submittedName>
</protein>
<feature type="domain" description="Mce/MlaD" evidence="2">
    <location>
        <begin position="41"/>
        <end position="121"/>
    </location>
</feature>
<dbReference type="AlphaFoldDB" id="A0A6G9YPG0"/>
<dbReference type="PANTHER" id="PTHR33371:SF4">
    <property type="entry name" value="INTERMEMBRANE PHOSPHOLIPID TRANSPORT SYSTEM BINDING PROTEIN MLAD"/>
    <property type="match status" value="1"/>
</dbReference>
<evidence type="ECO:0000313" key="4">
    <source>
        <dbReference type="Proteomes" id="UP000503540"/>
    </source>
</evidence>
<name>A0A6G9YPG0_9NOCA</name>
<accession>A0A6G9YPG0</accession>
<evidence type="ECO:0000256" key="1">
    <source>
        <dbReference type="SAM" id="Phobius"/>
    </source>
</evidence>
<keyword evidence="4" id="KW-1185">Reference proteome</keyword>
<reference evidence="3 4" key="1">
    <citation type="journal article" date="2019" name="ACS Chem. Biol.">
        <title>Identification and Mobilization of a Cryptic Antibiotic Biosynthesis Gene Locus from a Human-Pathogenic Nocardia Isolate.</title>
        <authorList>
            <person name="Herisse M."/>
            <person name="Ishida K."/>
            <person name="Porter J.L."/>
            <person name="Howden B."/>
            <person name="Hertweck C."/>
            <person name="Stinear T.P."/>
            <person name="Pidot S.J."/>
        </authorList>
    </citation>
    <scope>NUCLEOTIDE SEQUENCE [LARGE SCALE GENOMIC DNA]</scope>
    <source>
        <strain evidence="3 4">AUSMDU00012717</strain>
    </source>
</reference>
<dbReference type="Proteomes" id="UP000503540">
    <property type="component" value="Chromosome"/>
</dbReference>
<keyword evidence="1" id="KW-1133">Transmembrane helix</keyword>
<dbReference type="EMBL" id="CP046172">
    <property type="protein sequence ID" value="QIS14906.1"/>
    <property type="molecule type" value="Genomic_DNA"/>
</dbReference>
<keyword evidence="1" id="KW-0812">Transmembrane</keyword>
<dbReference type="KEGG" id="nah:F5544_35375"/>
<dbReference type="InterPro" id="IPR052336">
    <property type="entry name" value="MlaD_Phospholipid_Transporter"/>
</dbReference>
<dbReference type="InterPro" id="IPR003399">
    <property type="entry name" value="Mce/MlaD"/>
</dbReference>
<evidence type="ECO:0000313" key="3">
    <source>
        <dbReference type="EMBL" id="QIS14906.1"/>
    </source>
</evidence>
<sequence length="350" mass="36185">MRGEKRRGTMVSLAVVAVVGLGGCGFDPSAIPVPGATVSGPTYRVRIQFANALNLPARAKVVADGVEVGSLAGVTLVDPDGTRPGYVVADVDIAASVRLPAATTAQLRQDTVLGDIYIALAAPATGAPIGDNATIPIAQTRPAIQVEDTMAGIATFVRGGAITRIQDILNQVNAALPADPGETARLARASIGDLTDVATHLDRVDQFVAAAQADIDVIRTNATAVRDLFSPEGARRVTEATTSLAHLLGVFSAIGGFAHAIAWLALLAQSGDAAAQAFLPLLFTNRPLDLNAPSNLNRLVSLLRDRILPFAEQGPKVNITDVGAAATDSMSRDERVASVIAALRMVGVVR</sequence>
<dbReference type="PANTHER" id="PTHR33371">
    <property type="entry name" value="INTERMEMBRANE PHOSPHOLIPID TRANSPORT SYSTEM BINDING PROTEIN MLAD-RELATED"/>
    <property type="match status" value="1"/>
</dbReference>
<dbReference type="RefSeq" id="WP_167477241.1">
    <property type="nucleotide sequence ID" value="NZ_CP046172.1"/>
</dbReference>
<feature type="transmembrane region" description="Helical" evidence="1">
    <location>
        <begin position="244"/>
        <end position="266"/>
    </location>
</feature>